<dbReference type="Proteomes" id="UP001165960">
    <property type="component" value="Unassembled WGS sequence"/>
</dbReference>
<reference evidence="1" key="1">
    <citation type="submission" date="2022-04" db="EMBL/GenBank/DDBJ databases">
        <title>Genome of the entomopathogenic fungus Entomophthora muscae.</title>
        <authorList>
            <person name="Elya C."/>
            <person name="Lovett B.R."/>
            <person name="Lee E."/>
            <person name="Macias A.M."/>
            <person name="Hajek A.E."/>
            <person name="De Bivort B.L."/>
            <person name="Kasson M.T."/>
            <person name="De Fine Licht H.H."/>
            <person name="Stajich J.E."/>
        </authorList>
    </citation>
    <scope>NUCLEOTIDE SEQUENCE</scope>
    <source>
        <strain evidence="1">Berkeley</strain>
    </source>
</reference>
<dbReference type="EMBL" id="QTSX02007202">
    <property type="protein sequence ID" value="KAJ9049746.1"/>
    <property type="molecule type" value="Genomic_DNA"/>
</dbReference>
<proteinExistence type="predicted"/>
<name>A0ACC2RI93_9FUNG</name>
<keyword evidence="2" id="KW-1185">Reference proteome</keyword>
<comment type="caution">
    <text evidence="1">The sequence shown here is derived from an EMBL/GenBank/DDBJ whole genome shotgun (WGS) entry which is preliminary data.</text>
</comment>
<protein>
    <submittedName>
        <fullName evidence="1">Uncharacterized protein</fullName>
    </submittedName>
</protein>
<accession>A0ACC2RI93</accession>
<organism evidence="1 2">
    <name type="scientific">Entomophthora muscae</name>
    <dbReference type="NCBI Taxonomy" id="34485"/>
    <lineage>
        <taxon>Eukaryota</taxon>
        <taxon>Fungi</taxon>
        <taxon>Fungi incertae sedis</taxon>
        <taxon>Zoopagomycota</taxon>
        <taxon>Entomophthoromycotina</taxon>
        <taxon>Entomophthoromycetes</taxon>
        <taxon>Entomophthorales</taxon>
        <taxon>Entomophthoraceae</taxon>
        <taxon>Entomophthora</taxon>
    </lineage>
</organism>
<sequence>MKLIWAYICGTNNEWRTSQTFLIVLTEKLNDFRRAFTAKDQVPRDPDNITSRAMSKLSVRSLSAMSHSSELYRRCEEETQDPRVLPISIFMAEPIIESATPEASRTRIERKLTDSEKCFATFNIRRQESPPQRSVFSGLFTSDQGHPNFKPANLAKFSQKPNVAIIFRLYKSSMYVTDEAMKNHCHH</sequence>
<gene>
    <name evidence="1" type="ORF">DSO57_1021258</name>
</gene>
<evidence type="ECO:0000313" key="1">
    <source>
        <dbReference type="EMBL" id="KAJ9049746.1"/>
    </source>
</evidence>
<evidence type="ECO:0000313" key="2">
    <source>
        <dbReference type="Proteomes" id="UP001165960"/>
    </source>
</evidence>